<dbReference type="PANTHER" id="PTHR30307">
    <property type="entry name" value="S-ADENOSYLMETHIONINE:TRNA RIBOSYLTRANSFERASE-ISOMERASE"/>
    <property type="match status" value="1"/>
</dbReference>
<gene>
    <name evidence="2" type="ORF">MHEC_46350</name>
</gene>
<dbReference type="OrthoDB" id="9783887at2"/>
<name>A0A2G8BC23_9MYCO</name>
<dbReference type="InterPro" id="IPR036100">
    <property type="entry name" value="QueA_sf"/>
</dbReference>
<dbReference type="GO" id="GO:0008616">
    <property type="term" value="P:tRNA queuosine(34) biosynthetic process"/>
    <property type="evidence" value="ECO:0007669"/>
    <property type="project" value="TreeGrafter"/>
</dbReference>
<evidence type="ECO:0000256" key="1">
    <source>
        <dbReference type="SAM" id="MobiDB-lite"/>
    </source>
</evidence>
<evidence type="ECO:0000313" key="3">
    <source>
        <dbReference type="Proteomes" id="UP000595446"/>
    </source>
</evidence>
<dbReference type="PANTHER" id="PTHR30307:SF0">
    <property type="entry name" value="S-ADENOSYLMETHIONINE:TRNA RIBOSYLTRANSFERASE-ISOMERASE"/>
    <property type="match status" value="1"/>
</dbReference>
<reference evidence="2 3" key="1">
    <citation type="submission" date="2020-12" db="EMBL/GenBank/DDBJ databases">
        <title>Complete genome sequence of Mycobacterium heckeshornense JCM 15655T, closely related to a pathogenic non-tuberculous mycobacterial species Mycobacterium xenopi.</title>
        <authorList>
            <person name="Yoshida M."/>
            <person name="Fukano H."/>
            <person name="Asakura T."/>
            <person name="Suzuki M."/>
            <person name="Hoshino Y."/>
        </authorList>
    </citation>
    <scope>NUCLEOTIDE SEQUENCE [LARGE SCALE GENOMIC DNA]</scope>
    <source>
        <strain evidence="2 3">JCM 15655</strain>
    </source>
</reference>
<dbReference type="InterPro" id="IPR042118">
    <property type="entry name" value="QueA_dom1"/>
</dbReference>
<dbReference type="InterPro" id="IPR042119">
    <property type="entry name" value="QueA_dom2"/>
</dbReference>
<protein>
    <submittedName>
        <fullName evidence="2">Queuosine biosynthesis protein</fullName>
    </submittedName>
</protein>
<dbReference type="Pfam" id="PF02547">
    <property type="entry name" value="Queuosine_synth"/>
    <property type="match status" value="1"/>
</dbReference>
<organism evidence="2 3">
    <name type="scientific">Mycobacterium heckeshornense</name>
    <dbReference type="NCBI Taxonomy" id="110505"/>
    <lineage>
        <taxon>Bacteria</taxon>
        <taxon>Bacillati</taxon>
        <taxon>Actinomycetota</taxon>
        <taxon>Actinomycetes</taxon>
        <taxon>Mycobacteriales</taxon>
        <taxon>Mycobacteriaceae</taxon>
        <taxon>Mycobacterium</taxon>
    </lineage>
</organism>
<dbReference type="STRING" id="110505.ACT16_05640"/>
<dbReference type="InterPro" id="IPR003699">
    <property type="entry name" value="QueA"/>
</dbReference>
<dbReference type="Proteomes" id="UP000595446">
    <property type="component" value="Chromosome"/>
</dbReference>
<dbReference type="RefSeq" id="WP_048890459.1">
    <property type="nucleotide sequence ID" value="NZ_AP024237.1"/>
</dbReference>
<dbReference type="EMBL" id="AP024237">
    <property type="protein sequence ID" value="BCO38202.1"/>
    <property type="molecule type" value="Genomic_DNA"/>
</dbReference>
<dbReference type="Gene3D" id="2.40.10.240">
    <property type="entry name" value="QueA-like"/>
    <property type="match status" value="1"/>
</dbReference>
<sequence>MSRAAPRTQFQRPPGSDATEPPEARGLPRDAVKLLVAQPSGISHVRFADLGNYLRAGDLLVVNNSATLPAAVDARRGGRPITVHFSTARTADVWVVELRPAGTATGHLKDIRPGERIELPAGAALVIGASYPVAGVDGARLWTARVVVEGDDGRVAAYLALYGRPIRYAYVQRHWPLEHYQTVFARHPGSAEMPSAARPFSTTLVTALVAAGVVIAPVTLHAGVSSAEAGEPPAPEWFEVLPSTAHLVNLAHAAGGRVIAVGTTVARALESAAGTDGIVRPARGWTDLVLGPDHRARVVDGLITGWHEAGASHLFLLEAVAGAELVAAAYREAAEHGYLWHEFGDSALLLPEPTT</sequence>
<dbReference type="SUPFAM" id="SSF111337">
    <property type="entry name" value="QueA-like"/>
    <property type="match status" value="1"/>
</dbReference>
<dbReference type="Gene3D" id="3.40.1780.10">
    <property type="entry name" value="QueA-like"/>
    <property type="match status" value="1"/>
</dbReference>
<accession>A0A2G8BC23</accession>
<keyword evidence="3" id="KW-1185">Reference proteome</keyword>
<evidence type="ECO:0000313" key="2">
    <source>
        <dbReference type="EMBL" id="BCO38202.1"/>
    </source>
</evidence>
<dbReference type="AlphaFoldDB" id="A0A2G8BC23"/>
<dbReference type="GO" id="GO:0051075">
    <property type="term" value="F:S-adenosylmethionine:tRNA ribosyltransferase-isomerase activity"/>
    <property type="evidence" value="ECO:0007669"/>
    <property type="project" value="TreeGrafter"/>
</dbReference>
<feature type="region of interest" description="Disordered" evidence="1">
    <location>
        <begin position="1"/>
        <end position="25"/>
    </location>
</feature>
<proteinExistence type="predicted"/>